<dbReference type="InterPro" id="IPR000873">
    <property type="entry name" value="AMP-dep_synth/lig_dom"/>
</dbReference>
<dbReference type="EMBL" id="JZKH01000042">
    <property type="protein sequence ID" value="KJS60482.1"/>
    <property type="molecule type" value="Genomic_DNA"/>
</dbReference>
<dbReference type="GO" id="GO:0043041">
    <property type="term" value="P:amino acid activation for nonribosomal peptide biosynthetic process"/>
    <property type="evidence" value="ECO:0007669"/>
    <property type="project" value="TreeGrafter"/>
</dbReference>
<dbReference type="PANTHER" id="PTHR45527">
    <property type="entry name" value="NONRIBOSOMAL PEPTIDE SYNTHETASE"/>
    <property type="match status" value="1"/>
</dbReference>
<name>A0A0F2TFJ7_STRR3</name>
<dbReference type="PANTHER" id="PTHR45527:SF1">
    <property type="entry name" value="FATTY ACID SYNTHASE"/>
    <property type="match status" value="1"/>
</dbReference>
<dbReference type="Proteomes" id="UP000033699">
    <property type="component" value="Unassembled WGS sequence"/>
</dbReference>
<dbReference type="GO" id="GO:0031177">
    <property type="term" value="F:phosphopantetheine binding"/>
    <property type="evidence" value="ECO:0007669"/>
    <property type="project" value="TreeGrafter"/>
</dbReference>
<dbReference type="Gene3D" id="3.40.50.980">
    <property type="match status" value="2"/>
</dbReference>
<dbReference type="GO" id="GO:0005829">
    <property type="term" value="C:cytosol"/>
    <property type="evidence" value="ECO:0007669"/>
    <property type="project" value="TreeGrafter"/>
</dbReference>
<dbReference type="RefSeq" id="WP_045699019.1">
    <property type="nucleotide sequence ID" value="NZ_JZKH01000042.1"/>
</dbReference>
<dbReference type="Pfam" id="PF00501">
    <property type="entry name" value="AMP-binding"/>
    <property type="match status" value="1"/>
</dbReference>
<dbReference type="AlphaFoldDB" id="A0A0F2TFJ7"/>
<dbReference type="OrthoDB" id="4183817at2"/>
<protein>
    <recommendedName>
        <fullName evidence="1">AMP-dependent synthetase/ligase domain-containing protein</fullName>
    </recommendedName>
</protein>
<accession>A0A0F2TFJ7</accession>
<proteinExistence type="predicted"/>
<dbReference type="GO" id="GO:0044550">
    <property type="term" value="P:secondary metabolite biosynthetic process"/>
    <property type="evidence" value="ECO:0007669"/>
    <property type="project" value="TreeGrafter"/>
</dbReference>
<sequence length="277" mass="28804">MAAVVREDVRWEAPPDVERESRRDGRRGGPRDVLLAVRTAAGQVRPNPPTTVIGPIEAQAARTPDAPALLLAGGAVVRYRELNASANRLARALTARGARPGAVVGLGELRQPGLLLTALLAVVKSGAAYLPLDPADAPGRRERLLAENAPVCVLGEGVPGALADLAADGELATDPPRALTPQHLLCVGYGPGGRPAAVRLTHGEADRRVRELQAAHPLGPGDRVLQLGLPLWEFLWPLRTGAAVVLADPQRPGDVAGLVRERGVTALRVAPGALPGG</sequence>
<dbReference type="PATRIC" id="fig|359131.3.peg.4981"/>
<dbReference type="SUPFAM" id="SSF56801">
    <property type="entry name" value="Acetyl-CoA synthetase-like"/>
    <property type="match status" value="1"/>
</dbReference>
<evidence type="ECO:0000313" key="3">
    <source>
        <dbReference type="Proteomes" id="UP000033699"/>
    </source>
</evidence>
<evidence type="ECO:0000313" key="2">
    <source>
        <dbReference type="EMBL" id="KJS60482.1"/>
    </source>
</evidence>
<evidence type="ECO:0000259" key="1">
    <source>
        <dbReference type="Pfam" id="PF00501"/>
    </source>
</evidence>
<keyword evidence="3" id="KW-1185">Reference proteome</keyword>
<organism evidence="2 3">
    <name type="scientific">Streptomyces rubellomurinus (strain ATCC 31215)</name>
    <dbReference type="NCBI Taxonomy" id="359131"/>
    <lineage>
        <taxon>Bacteria</taxon>
        <taxon>Bacillati</taxon>
        <taxon>Actinomycetota</taxon>
        <taxon>Actinomycetes</taxon>
        <taxon>Kitasatosporales</taxon>
        <taxon>Streptomycetaceae</taxon>
        <taxon>Streptomyces</taxon>
    </lineage>
</organism>
<comment type="caution">
    <text evidence="2">The sequence shown here is derived from an EMBL/GenBank/DDBJ whole genome shotgun (WGS) entry which is preliminary data.</text>
</comment>
<reference evidence="2 3" key="1">
    <citation type="submission" date="2015-02" db="EMBL/GenBank/DDBJ databases">
        <authorList>
            <person name="Ju K.-S."/>
            <person name="Doroghazi J.R."/>
            <person name="Metcalf W."/>
        </authorList>
    </citation>
    <scope>NUCLEOTIDE SEQUENCE [LARGE SCALE GENOMIC DNA]</scope>
    <source>
        <strain evidence="2 3">ATCC 31215</strain>
    </source>
</reference>
<feature type="domain" description="AMP-dependent synthetase/ligase" evidence="1">
    <location>
        <begin position="57"/>
        <end position="272"/>
    </location>
</feature>
<gene>
    <name evidence="2" type="ORF">VM95_20645</name>
</gene>